<dbReference type="EMBL" id="LZSY01000205">
    <property type="protein sequence ID" value="OBB79322.1"/>
    <property type="molecule type" value="Genomic_DNA"/>
</dbReference>
<dbReference type="AlphaFoldDB" id="A0A1A0V7U8"/>
<dbReference type="Proteomes" id="UP000094008">
    <property type="component" value="Unassembled WGS sequence"/>
</dbReference>
<evidence type="ECO:0000256" key="1">
    <source>
        <dbReference type="SAM" id="SignalP"/>
    </source>
</evidence>
<feature type="signal peptide" evidence="1">
    <location>
        <begin position="1"/>
        <end position="28"/>
    </location>
</feature>
<sequence length="107" mass="10686">MSSWGTRLVASAAAAGALLGVGAGTAAAWPTPLTSDQIRYVNSARASFPTDDDTLMLVGSQMCRGLYTGKHAPDVIGEASASYGISPEQAAGVLSAARGSLCTQAPG</sequence>
<dbReference type="OrthoDB" id="4627526at2"/>
<name>A0A1A0V7U8_MYCPR</name>
<evidence type="ECO:0000313" key="3">
    <source>
        <dbReference type="EMBL" id="OBB79322.1"/>
    </source>
</evidence>
<protein>
    <recommendedName>
        <fullName evidence="2">DUF732 domain-containing protein</fullName>
    </recommendedName>
</protein>
<feature type="domain" description="DUF732" evidence="2">
    <location>
        <begin position="43"/>
        <end position="104"/>
    </location>
</feature>
<gene>
    <name evidence="3" type="ORF">A5779_13035</name>
</gene>
<dbReference type="Pfam" id="PF05305">
    <property type="entry name" value="DUF732"/>
    <property type="match status" value="1"/>
</dbReference>
<feature type="chain" id="PRO_5008299941" description="DUF732 domain-containing protein" evidence="1">
    <location>
        <begin position="29"/>
        <end position="107"/>
    </location>
</feature>
<evidence type="ECO:0000313" key="4">
    <source>
        <dbReference type="Proteomes" id="UP000094008"/>
    </source>
</evidence>
<reference evidence="4" key="1">
    <citation type="submission" date="2016-06" db="EMBL/GenBank/DDBJ databases">
        <authorList>
            <person name="Sutton G."/>
            <person name="Brinkac L."/>
            <person name="Sanka R."/>
            <person name="Adams M."/>
            <person name="Lau E."/>
            <person name="Mehaffy C."/>
            <person name="Tameris M."/>
            <person name="Hatherill M."/>
            <person name="Hanekom W."/>
            <person name="Mahomed H."/>
            <person name="Mcshane H."/>
        </authorList>
    </citation>
    <scope>NUCLEOTIDE SEQUENCE [LARGE SCALE GENOMIC DNA]</scope>
    <source>
        <strain evidence="4">852002-10433_SCH5171157</strain>
    </source>
</reference>
<keyword evidence="1" id="KW-0732">Signal</keyword>
<comment type="caution">
    <text evidence="3">The sequence shown here is derived from an EMBL/GenBank/DDBJ whole genome shotgun (WGS) entry which is preliminary data.</text>
</comment>
<accession>A0A1A0V7U8</accession>
<evidence type="ECO:0000259" key="2">
    <source>
        <dbReference type="Pfam" id="PF05305"/>
    </source>
</evidence>
<organism evidence="3 4">
    <name type="scientific">Mycolicibacterium peregrinum</name>
    <name type="common">Mycobacterium peregrinum</name>
    <dbReference type="NCBI Taxonomy" id="43304"/>
    <lineage>
        <taxon>Bacteria</taxon>
        <taxon>Bacillati</taxon>
        <taxon>Actinomycetota</taxon>
        <taxon>Actinomycetes</taxon>
        <taxon>Mycobacteriales</taxon>
        <taxon>Mycobacteriaceae</taxon>
        <taxon>Mycolicibacterium</taxon>
    </lineage>
</organism>
<proteinExistence type="predicted"/>
<dbReference type="InterPro" id="IPR007969">
    <property type="entry name" value="DUF732"/>
</dbReference>